<keyword evidence="2" id="KW-1185">Reference proteome</keyword>
<sequence length="215" mass="23890">MERLRLCVLWILYAGRPLSPEEYHHALWSGLALANLADPGIPKATDATVDVTIKASVTSSSKGLAEITKGSHPSVQFIHESVRDFLLKEGGLYELWPEFGLHGESLSHDKLKQCCEIYMTRGRQCQLSEGIPNNQTQLSQRLPLLEYAGKYVLSHADTAAVPDGVAQDDFLTQFNLLQWIEVHNLFEKHKIRKYSPKASSTCLPTKGSRTSSAQG</sequence>
<evidence type="ECO:0000313" key="1">
    <source>
        <dbReference type="EMBL" id="KAI9896887.1"/>
    </source>
</evidence>
<evidence type="ECO:0000313" key="2">
    <source>
        <dbReference type="Proteomes" id="UP001163324"/>
    </source>
</evidence>
<dbReference type="EMBL" id="CM047947">
    <property type="protein sequence ID" value="KAI9896887.1"/>
    <property type="molecule type" value="Genomic_DNA"/>
</dbReference>
<dbReference type="Proteomes" id="UP001163324">
    <property type="component" value="Chromosome 8"/>
</dbReference>
<reference evidence="1" key="1">
    <citation type="submission" date="2022-10" db="EMBL/GenBank/DDBJ databases">
        <title>Complete Genome of Trichothecium roseum strain YXFP-22015, a Plant Pathogen Isolated from Citrus.</title>
        <authorList>
            <person name="Wang Y."/>
            <person name="Zhu L."/>
        </authorList>
    </citation>
    <scope>NUCLEOTIDE SEQUENCE</scope>
    <source>
        <strain evidence="1">YXFP-22015</strain>
    </source>
</reference>
<comment type="caution">
    <text evidence="1">The sequence shown here is derived from an EMBL/GenBank/DDBJ whole genome shotgun (WGS) entry which is preliminary data.</text>
</comment>
<accession>A0ACC0USG4</accession>
<name>A0ACC0USG4_9HYPO</name>
<gene>
    <name evidence="1" type="ORF">N3K66_007909</name>
</gene>
<proteinExistence type="predicted"/>
<organism evidence="1 2">
    <name type="scientific">Trichothecium roseum</name>
    <dbReference type="NCBI Taxonomy" id="47278"/>
    <lineage>
        <taxon>Eukaryota</taxon>
        <taxon>Fungi</taxon>
        <taxon>Dikarya</taxon>
        <taxon>Ascomycota</taxon>
        <taxon>Pezizomycotina</taxon>
        <taxon>Sordariomycetes</taxon>
        <taxon>Hypocreomycetidae</taxon>
        <taxon>Hypocreales</taxon>
        <taxon>Hypocreales incertae sedis</taxon>
        <taxon>Trichothecium</taxon>
    </lineage>
</organism>
<protein>
    <submittedName>
        <fullName evidence="1">Uncharacterized protein</fullName>
    </submittedName>
</protein>